<name>A0A1A6DY45_9BURK</name>
<organism evidence="7 8">
    <name type="scientific">Tepidimonas fonticaldi</name>
    <dbReference type="NCBI Taxonomy" id="1101373"/>
    <lineage>
        <taxon>Bacteria</taxon>
        <taxon>Pseudomonadati</taxon>
        <taxon>Pseudomonadota</taxon>
        <taxon>Betaproteobacteria</taxon>
        <taxon>Burkholderiales</taxon>
        <taxon>Tepidimonas</taxon>
    </lineage>
</organism>
<dbReference type="Pfam" id="PF01899">
    <property type="entry name" value="MNHE"/>
    <property type="match status" value="1"/>
</dbReference>
<comment type="caution">
    <text evidence="7">The sequence shown here is derived from an EMBL/GenBank/DDBJ whole genome shotgun (WGS) entry which is preliminary data.</text>
</comment>
<dbReference type="PANTHER" id="PTHR34584:SF1">
    <property type="entry name" value="NA(+)_H(+) ANTIPORTER SUBUNIT E1"/>
    <property type="match status" value="1"/>
</dbReference>
<evidence type="ECO:0000256" key="3">
    <source>
        <dbReference type="ARBA" id="ARBA00022475"/>
    </source>
</evidence>
<keyword evidence="8" id="KW-1185">Reference proteome</keyword>
<accession>A0A1A6DY45</accession>
<keyword evidence="5" id="KW-1133">Transmembrane helix</keyword>
<dbReference type="PANTHER" id="PTHR34584">
    <property type="entry name" value="NA(+)/H(+) ANTIPORTER SUBUNIT E1"/>
    <property type="match status" value="1"/>
</dbReference>
<reference evidence="7 8" key="1">
    <citation type="submission" date="2016-06" db="EMBL/GenBank/DDBJ databases">
        <title>Genome sequence of Tepidimonas fonticaldi PL17.</title>
        <authorList>
            <person name="Pinnaka A.K."/>
        </authorList>
    </citation>
    <scope>NUCLEOTIDE SEQUENCE [LARGE SCALE GENOMIC DNA]</scope>
    <source>
        <strain evidence="7 8">PL17</strain>
    </source>
</reference>
<dbReference type="OrthoDB" id="9807187at2"/>
<dbReference type="InterPro" id="IPR002758">
    <property type="entry name" value="Cation_antiport_E"/>
</dbReference>
<dbReference type="EMBL" id="LZDH01000008">
    <property type="protein sequence ID" value="OBS31773.1"/>
    <property type="molecule type" value="Genomic_DNA"/>
</dbReference>
<evidence type="ECO:0000313" key="7">
    <source>
        <dbReference type="EMBL" id="OBS31773.1"/>
    </source>
</evidence>
<dbReference type="RefSeq" id="WP_068606809.1">
    <property type="nucleotide sequence ID" value="NZ_LZDH01000008.1"/>
</dbReference>
<dbReference type="AlphaFoldDB" id="A0A1A6DY45"/>
<keyword evidence="6" id="KW-0472">Membrane</keyword>
<sequence length="163" mass="18030">MRKKLLPSPGLSFGIFCGWLLLARSQSAGHIVLAALLAVVMPLLMSPLRPTPGSMRHLGVLVRLILRVGGEVVRSAIDVGQGVLQLRRQPPRGRFVVIPLELRDEHALAALAMISAVIPGTVWSELAPDRSALLMHVFDLDDEVEFVRTFKARFEHPLKEIFE</sequence>
<evidence type="ECO:0000256" key="2">
    <source>
        <dbReference type="ARBA" id="ARBA00006228"/>
    </source>
</evidence>
<comment type="similarity">
    <text evidence="2">Belongs to the CPA3 antiporters (TC 2.A.63) subunit E family.</text>
</comment>
<keyword evidence="3" id="KW-1003">Cell membrane</keyword>
<evidence type="ECO:0000256" key="4">
    <source>
        <dbReference type="ARBA" id="ARBA00022692"/>
    </source>
</evidence>
<dbReference type="Proteomes" id="UP000091969">
    <property type="component" value="Unassembled WGS sequence"/>
</dbReference>
<evidence type="ECO:0000313" key="8">
    <source>
        <dbReference type="Proteomes" id="UP000091969"/>
    </source>
</evidence>
<gene>
    <name evidence="7" type="ORF">A9O67_12160</name>
</gene>
<evidence type="ECO:0000256" key="1">
    <source>
        <dbReference type="ARBA" id="ARBA00004651"/>
    </source>
</evidence>
<dbReference type="GO" id="GO:0008324">
    <property type="term" value="F:monoatomic cation transmembrane transporter activity"/>
    <property type="evidence" value="ECO:0007669"/>
    <property type="project" value="InterPro"/>
</dbReference>
<evidence type="ECO:0000256" key="5">
    <source>
        <dbReference type="ARBA" id="ARBA00022989"/>
    </source>
</evidence>
<dbReference type="NCBIfam" id="NF006520">
    <property type="entry name" value="PRK08965.1-4"/>
    <property type="match status" value="1"/>
</dbReference>
<dbReference type="GO" id="GO:0005886">
    <property type="term" value="C:plasma membrane"/>
    <property type="evidence" value="ECO:0007669"/>
    <property type="project" value="UniProtKB-SubCell"/>
</dbReference>
<comment type="subcellular location">
    <subcellularLocation>
        <location evidence="1">Cell membrane</location>
        <topology evidence="1">Multi-pass membrane protein</topology>
    </subcellularLocation>
</comment>
<keyword evidence="4" id="KW-0812">Transmembrane</keyword>
<protein>
    <submittedName>
        <fullName evidence="7">Na+/H+ antiporter subunit E</fullName>
    </submittedName>
</protein>
<dbReference type="STRING" id="1101373.A9O67_12160"/>
<proteinExistence type="inferred from homology"/>
<evidence type="ECO:0000256" key="6">
    <source>
        <dbReference type="ARBA" id="ARBA00023136"/>
    </source>
</evidence>